<gene>
    <name evidence="2" type="ORF">MuYL_1198</name>
</gene>
<sequence length="285" mass="31413">MRQENLARSIKILVTGATGKVGSKLVPRLIQWGYEVRALVRQTGRASFLKTAGAELAVGDLLNPGSFKAALKNVDVVIHLATFYKGANEEQSRKANIDGTEILAKASLEAGVQHFIFASSNRVYGSNRTKMVTETDATHSSDNQFAIAKVEVENLLLTVFEKSNPVLCILRFPLVYGDGDRHLKETIPALNDWPPAKRVQMVHHADLAQAVKLSISQKANGIYNVTDDAPLTISELRCIYHVPDTEDGQISDPWEMIVSNRKIRDTLGFRPIYPTFYAAHDAGAL</sequence>
<feature type="domain" description="NAD-dependent epimerase/dehydratase" evidence="1">
    <location>
        <begin position="12"/>
        <end position="190"/>
    </location>
</feature>
<keyword evidence="3" id="KW-1185">Reference proteome</keyword>
<accession>A0A223NTY2</accession>
<reference evidence="2 3" key="1">
    <citation type="submission" date="2017-08" db="EMBL/GenBank/DDBJ databases">
        <title>Complete genome sequence of Mucilaginibacter sp. strain BJC16-A31.</title>
        <authorList>
            <consortium name="Henan University of Science and Technology"/>
            <person name="You X."/>
        </authorList>
    </citation>
    <scope>NUCLEOTIDE SEQUENCE [LARGE SCALE GENOMIC DNA]</scope>
    <source>
        <strain evidence="2 3">BJC16-A31</strain>
    </source>
</reference>
<evidence type="ECO:0000259" key="1">
    <source>
        <dbReference type="Pfam" id="PF01370"/>
    </source>
</evidence>
<dbReference type="Pfam" id="PF01370">
    <property type="entry name" value="Epimerase"/>
    <property type="match status" value="1"/>
</dbReference>
<proteinExistence type="predicted"/>
<dbReference type="InterPro" id="IPR036291">
    <property type="entry name" value="NAD(P)-bd_dom_sf"/>
</dbReference>
<dbReference type="PANTHER" id="PTHR48079">
    <property type="entry name" value="PROTEIN YEEZ"/>
    <property type="match status" value="1"/>
</dbReference>
<name>A0A223NTY2_9SPHI</name>
<dbReference type="InterPro" id="IPR051783">
    <property type="entry name" value="NAD(P)-dependent_oxidoreduct"/>
</dbReference>
<dbReference type="RefSeq" id="WP_094569603.1">
    <property type="nucleotide sequence ID" value="NZ_CP022743.1"/>
</dbReference>
<dbReference type="GO" id="GO:0005737">
    <property type="term" value="C:cytoplasm"/>
    <property type="evidence" value="ECO:0007669"/>
    <property type="project" value="TreeGrafter"/>
</dbReference>
<dbReference type="EMBL" id="CP022743">
    <property type="protein sequence ID" value="ASU33098.1"/>
    <property type="molecule type" value="Genomic_DNA"/>
</dbReference>
<dbReference type="Proteomes" id="UP000215002">
    <property type="component" value="Chromosome"/>
</dbReference>
<dbReference type="SUPFAM" id="SSF51735">
    <property type="entry name" value="NAD(P)-binding Rossmann-fold domains"/>
    <property type="match status" value="1"/>
</dbReference>
<evidence type="ECO:0000313" key="3">
    <source>
        <dbReference type="Proteomes" id="UP000215002"/>
    </source>
</evidence>
<dbReference type="KEGG" id="muc:MuYL_1198"/>
<dbReference type="Gene3D" id="3.40.50.720">
    <property type="entry name" value="NAD(P)-binding Rossmann-like Domain"/>
    <property type="match status" value="1"/>
</dbReference>
<evidence type="ECO:0000313" key="2">
    <source>
        <dbReference type="EMBL" id="ASU33098.1"/>
    </source>
</evidence>
<dbReference type="OrthoDB" id="1490291at2"/>
<dbReference type="InterPro" id="IPR001509">
    <property type="entry name" value="Epimerase_deHydtase"/>
</dbReference>
<dbReference type="GO" id="GO:0004029">
    <property type="term" value="F:aldehyde dehydrogenase (NAD+) activity"/>
    <property type="evidence" value="ECO:0007669"/>
    <property type="project" value="TreeGrafter"/>
</dbReference>
<organism evidence="2 3">
    <name type="scientific">Mucilaginibacter xinganensis</name>
    <dbReference type="NCBI Taxonomy" id="1234841"/>
    <lineage>
        <taxon>Bacteria</taxon>
        <taxon>Pseudomonadati</taxon>
        <taxon>Bacteroidota</taxon>
        <taxon>Sphingobacteriia</taxon>
        <taxon>Sphingobacteriales</taxon>
        <taxon>Sphingobacteriaceae</taxon>
        <taxon>Mucilaginibacter</taxon>
    </lineage>
</organism>
<protein>
    <submittedName>
        <fullName evidence="2">Epimerase</fullName>
    </submittedName>
</protein>
<dbReference type="AlphaFoldDB" id="A0A223NTY2"/>
<dbReference type="PANTHER" id="PTHR48079:SF6">
    <property type="entry name" value="NAD(P)-BINDING DOMAIN-CONTAINING PROTEIN-RELATED"/>
    <property type="match status" value="1"/>
</dbReference>